<dbReference type="PANTHER" id="PTHR23359">
    <property type="entry name" value="NUCLEOTIDE KINASE"/>
    <property type="match status" value="1"/>
</dbReference>
<dbReference type="CDD" id="cd01428">
    <property type="entry name" value="ADK"/>
    <property type="match status" value="1"/>
</dbReference>
<keyword evidence="6" id="KW-1185">Reference proteome</keyword>
<dbReference type="GO" id="GO:0019205">
    <property type="term" value="F:nucleobase-containing compound kinase activity"/>
    <property type="evidence" value="ECO:0007669"/>
    <property type="project" value="InterPro"/>
</dbReference>
<accession>A0A553I3B1</accession>
<keyword evidence="2" id="KW-0547">Nucleotide-binding</keyword>
<keyword evidence="1 4" id="KW-0808">Transferase</keyword>
<evidence type="ECO:0000313" key="6">
    <source>
        <dbReference type="Proteomes" id="UP000319160"/>
    </source>
</evidence>
<dbReference type="EMBL" id="VFLP01000020">
    <property type="protein sequence ID" value="TRX94691.1"/>
    <property type="molecule type" value="Genomic_DNA"/>
</dbReference>
<dbReference type="Gene3D" id="3.40.50.300">
    <property type="entry name" value="P-loop containing nucleotide triphosphate hydrolases"/>
    <property type="match status" value="1"/>
</dbReference>
<dbReference type="InterPro" id="IPR027417">
    <property type="entry name" value="P-loop_NTPase"/>
</dbReference>
<evidence type="ECO:0000256" key="4">
    <source>
        <dbReference type="RuleBase" id="RU003330"/>
    </source>
</evidence>
<dbReference type="OrthoDB" id="442176at2759"/>
<protein>
    <recommendedName>
        <fullName evidence="7">Adenylate kinase active site lid domain-containing protein</fullName>
    </recommendedName>
</protein>
<evidence type="ECO:0000256" key="2">
    <source>
        <dbReference type="ARBA" id="ARBA00022741"/>
    </source>
</evidence>
<name>A0A553I3B1_9PEZI</name>
<dbReference type="GO" id="GO:0005524">
    <property type="term" value="F:ATP binding"/>
    <property type="evidence" value="ECO:0007669"/>
    <property type="project" value="InterPro"/>
</dbReference>
<evidence type="ECO:0008006" key="7">
    <source>
        <dbReference type="Google" id="ProtNLM"/>
    </source>
</evidence>
<comment type="similarity">
    <text evidence="4">Belongs to the adenylate kinase family.</text>
</comment>
<gene>
    <name evidence="5" type="ORF">FHL15_004463</name>
</gene>
<evidence type="ECO:0000256" key="1">
    <source>
        <dbReference type="ARBA" id="ARBA00022679"/>
    </source>
</evidence>
<reference evidence="6" key="1">
    <citation type="submission" date="2019-06" db="EMBL/GenBank/DDBJ databases">
        <title>Draft genome sequence of the griseofulvin-producing fungus Xylaria cubensis strain G536.</title>
        <authorList>
            <person name="Mead M.E."/>
            <person name="Raja H.A."/>
            <person name="Steenwyk J.L."/>
            <person name="Knowles S.L."/>
            <person name="Oberlies N.H."/>
            <person name="Rokas A."/>
        </authorList>
    </citation>
    <scope>NUCLEOTIDE SEQUENCE [LARGE SCALE GENOMIC DNA]</scope>
    <source>
        <strain evidence="6">G536</strain>
    </source>
</reference>
<comment type="caution">
    <text evidence="5">The sequence shown here is derived from an EMBL/GenBank/DDBJ whole genome shotgun (WGS) entry which is preliminary data.</text>
</comment>
<dbReference type="InterPro" id="IPR000850">
    <property type="entry name" value="Adenylat/UMP-CMP_kin"/>
</dbReference>
<proteinExistence type="inferred from homology"/>
<evidence type="ECO:0000313" key="5">
    <source>
        <dbReference type="EMBL" id="TRX94691.1"/>
    </source>
</evidence>
<dbReference type="GO" id="GO:0006139">
    <property type="term" value="P:nucleobase-containing compound metabolic process"/>
    <property type="evidence" value="ECO:0007669"/>
    <property type="project" value="InterPro"/>
</dbReference>
<sequence length="205" mass="23520">MDCNSESHSYTIIFILGPPGSGKGTLCKLATDRLRTPDHHYIHLSVGDYLRELCDPAASCEVKGFNHDEIREHLRESKLLPADVLIPVLEYKINSTPKEKNTTTTWLIDGFPRNMETALAFEEKVGKPVKIIALECKREIAEGRFLRRSRERTDDPKRFDKRYGEYIENMRAIREHYAGIMNTVHVNGDRGECLEKFMVGLRQGL</sequence>
<organism evidence="5 6">
    <name type="scientific">Xylaria flabelliformis</name>
    <dbReference type="NCBI Taxonomy" id="2512241"/>
    <lineage>
        <taxon>Eukaryota</taxon>
        <taxon>Fungi</taxon>
        <taxon>Dikarya</taxon>
        <taxon>Ascomycota</taxon>
        <taxon>Pezizomycotina</taxon>
        <taxon>Sordariomycetes</taxon>
        <taxon>Xylariomycetidae</taxon>
        <taxon>Xylariales</taxon>
        <taxon>Xylariaceae</taxon>
        <taxon>Xylaria</taxon>
    </lineage>
</organism>
<dbReference type="SUPFAM" id="SSF52540">
    <property type="entry name" value="P-loop containing nucleoside triphosphate hydrolases"/>
    <property type="match status" value="1"/>
</dbReference>
<keyword evidence="3 4" id="KW-0418">Kinase</keyword>
<evidence type="ECO:0000256" key="3">
    <source>
        <dbReference type="ARBA" id="ARBA00022777"/>
    </source>
</evidence>
<dbReference type="AlphaFoldDB" id="A0A553I3B1"/>
<dbReference type="Proteomes" id="UP000319160">
    <property type="component" value="Unassembled WGS sequence"/>
</dbReference>
<dbReference type="Pfam" id="PF00406">
    <property type="entry name" value="ADK"/>
    <property type="match status" value="1"/>
</dbReference>
<dbReference type="PRINTS" id="PR00094">
    <property type="entry name" value="ADENYLTKNASE"/>
</dbReference>
<dbReference type="STRING" id="2512241.A0A553I3B1"/>